<dbReference type="HOGENOM" id="CLU_139125_0_0_10"/>
<dbReference type="Proteomes" id="UP000016160">
    <property type="component" value="Chromosome"/>
</dbReference>
<dbReference type="OrthoDB" id="1369691at2"/>
<dbReference type="PATRIC" id="fig|1347342.6.peg.1374"/>
<evidence type="ECO:0000313" key="2">
    <source>
        <dbReference type="Proteomes" id="UP000016160"/>
    </source>
</evidence>
<reference evidence="1 2" key="1">
    <citation type="journal article" date="2013" name="Appl. Environ. Microbiol.">
        <title>The genome of the alga-associated marine flavobacterium Formosa agariphila KMM 3901T reveals a broad potential for degradation of algal polysaccharides.</title>
        <authorList>
            <person name="Mann A.J."/>
            <person name="Hahnke R.L."/>
            <person name="Huang S."/>
            <person name="Werner J."/>
            <person name="Xing P."/>
            <person name="Barbeyron T."/>
            <person name="Huettel B."/>
            <person name="Stueber K."/>
            <person name="Reinhardt R."/>
            <person name="Harder J."/>
            <person name="Gloeckner F.O."/>
            <person name="Amann R.I."/>
            <person name="Teeling H."/>
        </authorList>
    </citation>
    <scope>NUCLEOTIDE SEQUENCE [LARGE SCALE GENOMIC DNA]</scope>
    <source>
        <strain evidence="2">DSM 15362 / KCTC 12365 / LMG 23005 / KMM 3901</strain>
    </source>
</reference>
<protein>
    <recommendedName>
        <fullName evidence="3">DUF2846 domain-containing protein</fullName>
    </recommendedName>
</protein>
<evidence type="ECO:0008006" key="3">
    <source>
        <dbReference type="Google" id="ProtNLM"/>
    </source>
</evidence>
<organism evidence="1 2">
    <name type="scientific">Formosa agariphila (strain DSM 15362 / KCTC 12365 / LMG 23005 / KMM 3901 / M-2Alg 35-1)</name>
    <dbReference type="NCBI Taxonomy" id="1347342"/>
    <lineage>
        <taxon>Bacteria</taxon>
        <taxon>Pseudomonadati</taxon>
        <taxon>Bacteroidota</taxon>
        <taxon>Flavobacteriia</taxon>
        <taxon>Flavobacteriales</taxon>
        <taxon>Flavobacteriaceae</taxon>
        <taxon>Formosa</taxon>
    </lineage>
</organism>
<proteinExistence type="predicted"/>
<dbReference type="STRING" id="1347342.BN863_13660"/>
<dbReference type="EMBL" id="HG315671">
    <property type="protein sequence ID" value="CDF79078.1"/>
    <property type="molecule type" value="Genomic_DNA"/>
</dbReference>
<name>T2KKW0_FORAG</name>
<dbReference type="AlphaFoldDB" id="T2KKW0"/>
<sequence>MSVMNTLKFSLIIVAILLCNACGLKPIASEYTFVKTDVEDVDINQLGDGHVLIYNGANMLHTVDNTARLNVWIDNIPLGQIRPSEYAILNFKPKSYQFKLLHIDFVNMKSEHTVEINNQTKVIMIKPTVTSNKLEITNELPSKFEKFKYAEKR</sequence>
<keyword evidence="2" id="KW-1185">Reference proteome</keyword>
<evidence type="ECO:0000313" key="1">
    <source>
        <dbReference type="EMBL" id="CDF79078.1"/>
    </source>
</evidence>
<gene>
    <name evidence="1" type="ORF">BN863_13660</name>
</gene>
<accession>T2KKW0</accession>
<dbReference type="eggNOG" id="ENOG5032R75">
    <property type="taxonomic scope" value="Bacteria"/>
</dbReference>